<keyword evidence="6 8" id="KW-1133">Transmembrane helix</keyword>
<sequence length="499" mass="54321">MGEAVGKSGSPSWARFFGPVVMLAFLVAQSFDIQSYPLVNYDAVFLNDAGLQLVAKGEFRADVLSQNPGFEHHYLWQPPALALSSAASYWLFGFGIWQTRLASILFGGMALWALFQLVRSIQPGSIGAAVAALSLFVMPPWVVTAKDARMDTGAVLLLFLGTAAFLRTLDENCFRKAWTSFAAGLCVGGAALFHTAVVTWAFGLFIVIAIFHRRNLGLLLAYALGAALPVALWLLYCLQYPNDFLQQYAALLSDRVSHQSVWQRLLGEGQRYAATFKRAPTFLLLVLAGTYGLLAHSLWRSAKVLALIVLTGSVALLNALVVGGSFSGYYILYPLALVLCLAGIGIDPCLSRHVSGRVMRAVAASCVALFLVNGAAISLGPRLLAYAYQGPERDYGRQFAALSQILKPGDQVWGAAPTWYAVVKSGARLDAFEPIPPWQKTQPDPRKHKYVVVDHGASFDGMTDYVKVRDFGADLPKVLGAPLTNKGYRFDLWQSKLMP</sequence>
<protein>
    <submittedName>
        <fullName evidence="10">Dolichyl-phosphate-mannose-protein mannosyltransferase</fullName>
    </submittedName>
</protein>
<evidence type="ECO:0000256" key="3">
    <source>
        <dbReference type="ARBA" id="ARBA00022676"/>
    </source>
</evidence>
<dbReference type="RefSeq" id="WP_085933067.1">
    <property type="nucleotide sequence ID" value="NZ_FUWJ01000001.1"/>
</dbReference>
<dbReference type="InterPro" id="IPR038731">
    <property type="entry name" value="RgtA/B/C-like"/>
</dbReference>
<evidence type="ECO:0000256" key="6">
    <source>
        <dbReference type="ARBA" id="ARBA00022989"/>
    </source>
</evidence>
<feature type="domain" description="Glycosyltransferase RgtA/B/C/D-like" evidence="9">
    <location>
        <begin position="77"/>
        <end position="230"/>
    </location>
</feature>
<keyword evidence="7 8" id="KW-0472">Membrane</keyword>
<evidence type="ECO:0000256" key="1">
    <source>
        <dbReference type="ARBA" id="ARBA00004651"/>
    </source>
</evidence>
<evidence type="ECO:0000256" key="8">
    <source>
        <dbReference type="SAM" id="Phobius"/>
    </source>
</evidence>
<evidence type="ECO:0000256" key="7">
    <source>
        <dbReference type="ARBA" id="ARBA00023136"/>
    </source>
</evidence>
<feature type="transmembrane region" description="Helical" evidence="8">
    <location>
        <begin position="304"/>
        <end position="322"/>
    </location>
</feature>
<dbReference type="GO" id="GO:0016763">
    <property type="term" value="F:pentosyltransferase activity"/>
    <property type="evidence" value="ECO:0007669"/>
    <property type="project" value="TreeGrafter"/>
</dbReference>
<feature type="transmembrane region" description="Helical" evidence="8">
    <location>
        <begin position="74"/>
        <end position="94"/>
    </location>
</feature>
<dbReference type="AlphaFoldDB" id="A0A1T4L9J6"/>
<feature type="transmembrane region" description="Helical" evidence="8">
    <location>
        <begin position="12"/>
        <end position="31"/>
    </location>
</feature>
<evidence type="ECO:0000256" key="4">
    <source>
        <dbReference type="ARBA" id="ARBA00022679"/>
    </source>
</evidence>
<feature type="transmembrane region" description="Helical" evidence="8">
    <location>
        <begin position="358"/>
        <end position="379"/>
    </location>
</feature>
<feature type="transmembrane region" description="Helical" evidence="8">
    <location>
        <begin position="101"/>
        <end position="118"/>
    </location>
</feature>
<dbReference type="InterPro" id="IPR050297">
    <property type="entry name" value="LipidA_mod_glycosyltrf_83"/>
</dbReference>
<evidence type="ECO:0000313" key="10">
    <source>
        <dbReference type="EMBL" id="SJZ51425.1"/>
    </source>
</evidence>
<organism evidence="10 11">
    <name type="scientific">Enhydrobacter aerosaccus</name>
    <dbReference type="NCBI Taxonomy" id="225324"/>
    <lineage>
        <taxon>Bacteria</taxon>
        <taxon>Pseudomonadati</taxon>
        <taxon>Pseudomonadota</taxon>
        <taxon>Alphaproteobacteria</taxon>
        <taxon>Hyphomicrobiales</taxon>
        <taxon>Enhydrobacter</taxon>
    </lineage>
</organism>
<evidence type="ECO:0000256" key="2">
    <source>
        <dbReference type="ARBA" id="ARBA00022475"/>
    </source>
</evidence>
<feature type="transmembrane region" description="Helical" evidence="8">
    <location>
        <begin position="150"/>
        <end position="169"/>
    </location>
</feature>
<keyword evidence="5 8" id="KW-0812">Transmembrane</keyword>
<dbReference type="PANTHER" id="PTHR33908:SF11">
    <property type="entry name" value="MEMBRANE PROTEIN"/>
    <property type="match status" value="1"/>
</dbReference>
<evidence type="ECO:0000256" key="5">
    <source>
        <dbReference type="ARBA" id="ARBA00022692"/>
    </source>
</evidence>
<dbReference type="PANTHER" id="PTHR33908">
    <property type="entry name" value="MANNOSYLTRANSFERASE YKCB-RELATED"/>
    <property type="match status" value="1"/>
</dbReference>
<evidence type="ECO:0000313" key="11">
    <source>
        <dbReference type="Proteomes" id="UP000190092"/>
    </source>
</evidence>
<dbReference type="EMBL" id="FUWJ01000001">
    <property type="protein sequence ID" value="SJZ51425.1"/>
    <property type="molecule type" value="Genomic_DNA"/>
</dbReference>
<evidence type="ECO:0000259" key="9">
    <source>
        <dbReference type="Pfam" id="PF13231"/>
    </source>
</evidence>
<feature type="transmembrane region" description="Helical" evidence="8">
    <location>
        <begin position="328"/>
        <end position="346"/>
    </location>
</feature>
<dbReference type="GO" id="GO:0005886">
    <property type="term" value="C:plasma membrane"/>
    <property type="evidence" value="ECO:0007669"/>
    <property type="project" value="UniProtKB-SubCell"/>
</dbReference>
<feature type="transmembrane region" description="Helical" evidence="8">
    <location>
        <begin position="281"/>
        <end position="299"/>
    </location>
</feature>
<gene>
    <name evidence="10" type="ORF">SAMN02745126_01435</name>
</gene>
<dbReference type="GO" id="GO:0009103">
    <property type="term" value="P:lipopolysaccharide biosynthetic process"/>
    <property type="evidence" value="ECO:0007669"/>
    <property type="project" value="UniProtKB-ARBA"/>
</dbReference>
<reference evidence="11" key="1">
    <citation type="submission" date="2017-02" db="EMBL/GenBank/DDBJ databases">
        <authorList>
            <person name="Varghese N."/>
            <person name="Submissions S."/>
        </authorList>
    </citation>
    <scope>NUCLEOTIDE SEQUENCE [LARGE SCALE GENOMIC DNA]</scope>
    <source>
        <strain evidence="11">ATCC 27094</strain>
    </source>
</reference>
<dbReference type="Pfam" id="PF13231">
    <property type="entry name" value="PMT_2"/>
    <property type="match status" value="1"/>
</dbReference>
<dbReference type="STRING" id="225324.SAMN02745126_01435"/>
<comment type="subcellular location">
    <subcellularLocation>
        <location evidence="1">Cell membrane</location>
        <topology evidence="1">Multi-pass membrane protein</topology>
    </subcellularLocation>
</comment>
<proteinExistence type="predicted"/>
<keyword evidence="2" id="KW-1003">Cell membrane</keyword>
<dbReference type="Proteomes" id="UP000190092">
    <property type="component" value="Unassembled WGS sequence"/>
</dbReference>
<feature type="transmembrane region" description="Helical" evidence="8">
    <location>
        <begin position="181"/>
        <end position="211"/>
    </location>
</feature>
<accession>A0A1T4L9J6</accession>
<keyword evidence="3 10" id="KW-0328">Glycosyltransferase</keyword>
<feature type="transmembrane region" description="Helical" evidence="8">
    <location>
        <begin position="124"/>
        <end position="143"/>
    </location>
</feature>
<feature type="transmembrane region" description="Helical" evidence="8">
    <location>
        <begin position="218"/>
        <end position="236"/>
    </location>
</feature>
<keyword evidence="4 10" id="KW-0808">Transferase</keyword>
<keyword evidence="11" id="KW-1185">Reference proteome</keyword>
<name>A0A1T4L9J6_9HYPH</name>